<proteinExistence type="predicted"/>
<sequence length="39" mass="4289">MTGGLLQADYFCLRGSGLIIPLCVWPHSLTDRPAQVLVF</sequence>
<reference evidence="1" key="1">
    <citation type="submission" date="2014-09" db="EMBL/GenBank/DDBJ databases">
        <authorList>
            <person name="Magalhaes I.L.F."/>
            <person name="Oliveira U."/>
            <person name="Santos F.R."/>
            <person name="Vidigal T.H.D.A."/>
            <person name="Brescovit A.D."/>
            <person name="Santos A.J."/>
        </authorList>
    </citation>
    <scope>NUCLEOTIDE SEQUENCE</scope>
    <source>
        <tissue evidence="1">Shoot tissue taken approximately 20 cm above the soil surface</tissue>
    </source>
</reference>
<reference evidence="1" key="2">
    <citation type="journal article" date="2015" name="Data Brief">
        <title>Shoot transcriptome of the giant reed, Arundo donax.</title>
        <authorList>
            <person name="Barrero R.A."/>
            <person name="Guerrero F.D."/>
            <person name="Moolhuijzen P."/>
            <person name="Goolsby J.A."/>
            <person name="Tidwell J."/>
            <person name="Bellgard S.E."/>
            <person name="Bellgard M.I."/>
        </authorList>
    </citation>
    <scope>NUCLEOTIDE SEQUENCE</scope>
    <source>
        <tissue evidence="1">Shoot tissue taken approximately 20 cm above the soil surface</tissue>
    </source>
</reference>
<organism evidence="1">
    <name type="scientific">Arundo donax</name>
    <name type="common">Giant reed</name>
    <name type="synonym">Donax arundinaceus</name>
    <dbReference type="NCBI Taxonomy" id="35708"/>
    <lineage>
        <taxon>Eukaryota</taxon>
        <taxon>Viridiplantae</taxon>
        <taxon>Streptophyta</taxon>
        <taxon>Embryophyta</taxon>
        <taxon>Tracheophyta</taxon>
        <taxon>Spermatophyta</taxon>
        <taxon>Magnoliopsida</taxon>
        <taxon>Liliopsida</taxon>
        <taxon>Poales</taxon>
        <taxon>Poaceae</taxon>
        <taxon>PACMAD clade</taxon>
        <taxon>Arundinoideae</taxon>
        <taxon>Arundineae</taxon>
        <taxon>Arundo</taxon>
    </lineage>
</organism>
<dbReference type="EMBL" id="GBRH01237649">
    <property type="protein sequence ID" value="JAD60246.1"/>
    <property type="molecule type" value="Transcribed_RNA"/>
</dbReference>
<protein>
    <submittedName>
        <fullName evidence="1">Uncharacterized protein</fullName>
    </submittedName>
</protein>
<evidence type="ECO:0000313" key="1">
    <source>
        <dbReference type="EMBL" id="JAD60246.1"/>
    </source>
</evidence>
<accession>A0A0A9BA83</accession>
<dbReference type="AlphaFoldDB" id="A0A0A9BA83"/>
<name>A0A0A9BA83_ARUDO</name>